<proteinExistence type="predicted"/>
<dbReference type="AlphaFoldDB" id="A0A445HT55"/>
<dbReference type="GO" id="GO:0003677">
    <property type="term" value="F:DNA binding"/>
    <property type="evidence" value="ECO:0007669"/>
    <property type="project" value="UniProtKB-KW"/>
</dbReference>
<dbReference type="Gene3D" id="3.30.1370.210">
    <property type="match status" value="1"/>
</dbReference>
<dbReference type="PANTHER" id="PTHR14493:SF90">
    <property type="entry name" value="ZINC FINGER CCCH DOMAIN-CONTAINING PROTEIN 2"/>
    <property type="match status" value="1"/>
</dbReference>
<gene>
    <name evidence="9" type="ORF">D0Y65_035006</name>
</gene>
<comment type="caution">
    <text evidence="9">The sequence shown here is derived from an EMBL/GenBank/DDBJ whole genome shotgun (WGS) entry which is preliminary data.</text>
</comment>
<keyword evidence="2" id="KW-0677">Repeat</keyword>
<keyword evidence="5" id="KW-0238">DNA-binding</keyword>
<keyword evidence="4 6" id="KW-0862">Zinc</keyword>
<dbReference type="Proteomes" id="UP000289340">
    <property type="component" value="Chromosome 12"/>
</dbReference>
<keyword evidence="1 6" id="KW-0479">Metal-binding</keyword>
<feature type="region of interest" description="Disordered" evidence="7">
    <location>
        <begin position="241"/>
        <end position="261"/>
    </location>
</feature>
<dbReference type="InterPro" id="IPR057444">
    <property type="entry name" value="Znf-CCCH_AtC3H23-like"/>
</dbReference>
<dbReference type="Gramene" id="XM_028336877.1">
    <property type="protein sequence ID" value="XP_028192678.1"/>
    <property type="gene ID" value="LOC114378306"/>
</dbReference>
<reference evidence="9 10" key="1">
    <citation type="submission" date="2018-09" db="EMBL/GenBank/DDBJ databases">
        <title>A high-quality reference genome of wild soybean provides a powerful tool to mine soybean genomes.</title>
        <authorList>
            <person name="Xie M."/>
            <person name="Chung C.Y.L."/>
            <person name="Li M.-W."/>
            <person name="Wong F.-L."/>
            <person name="Chan T.-F."/>
            <person name="Lam H.-M."/>
        </authorList>
    </citation>
    <scope>NUCLEOTIDE SEQUENCE [LARGE SCALE GENOMIC DNA]</scope>
    <source>
        <strain evidence="10">cv. W05</strain>
        <tissue evidence="9">Hypocotyl of etiolated seedlings</tissue>
    </source>
</reference>
<name>A0A445HT55_GLYSO</name>
<evidence type="ECO:0000256" key="6">
    <source>
        <dbReference type="PROSITE-ProRule" id="PRU00723"/>
    </source>
</evidence>
<dbReference type="Pfam" id="PF00642">
    <property type="entry name" value="zf-CCCH"/>
    <property type="match status" value="1"/>
</dbReference>
<accession>A0A445HT55</accession>
<protein>
    <submittedName>
        <fullName evidence="9">Zinc finger CCCH domain-containing protein 2</fullName>
    </submittedName>
</protein>
<dbReference type="PROSITE" id="PS50103">
    <property type="entry name" value="ZF_C3H1"/>
    <property type="match status" value="1"/>
</dbReference>
<dbReference type="Pfam" id="PF25512">
    <property type="entry name" value="zf-CCCH_AtC3H23"/>
    <property type="match status" value="1"/>
</dbReference>
<dbReference type="FunFam" id="3.30.1370.210:FF:000009">
    <property type="entry name" value="Zinc finger CCCH domain-containing protein 66"/>
    <property type="match status" value="1"/>
</dbReference>
<evidence type="ECO:0000256" key="1">
    <source>
        <dbReference type="ARBA" id="ARBA00022723"/>
    </source>
</evidence>
<keyword evidence="3 6" id="KW-0863">Zinc-finger</keyword>
<dbReference type="GO" id="GO:0006355">
    <property type="term" value="P:regulation of DNA-templated transcription"/>
    <property type="evidence" value="ECO:0007669"/>
    <property type="project" value="UniProtKB-ARBA"/>
</dbReference>
<evidence type="ECO:0000256" key="5">
    <source>
        <dbReference type="ARBA" id="ARBA00023125"/>
    </source>
</evidence>
<dbReference type="InterPro" id="IPR045234">
    <property type="entry name" value="Unkempt-like"/>
</dbReference>
<evidence type="ECO:0000313" key="10">
    <source>
        <dbReference type="Proteomes" id="UP000289340"/>
    </source>
</evidence>
<feature type="zinc finger region" description="C3H1-type" evidence="6">
    <location>
        <begin position="116"/>
        <end position="142"/>
    </location>
</feature>
<dbReference type="InterPro" id="IPR000571">
    <property type="entry name" value="Znf_CCCH"/>
</dbReference>
<evidence type="ECO:0000256" key="7">
    <source>
        <dbReference type="SAM" id="MobiDB-lite"/>
    </source>
</evidence>
<dbReference type="EMBL" id="QZWG01000012">
    <property type="protein sequence ID" value="RZB76856.1"/>
    <property type="molecule type" value="Genomic_DNA"/>
</dbReference>
<dbReference type="PANTHER" id="PTHR14493">
    <property type="entry name" value="UNKEMPT FAMILY MEMBER"/>
    <property type="match status" value="1"/>
</dbReference>
<dbReference type="SMART" id="SM00356">
    <property type="entry name" value="ZnF_C3H1"/>
    <property type="match status" value="2"/>
</dbReference>
<evidence type="ECO:0000256" key="4">
    <source>
        <dbReference type="ARBA" id="ARBA00022833"/>
    </source>
</evidence>
<keyword evidence="10" id="KW-1185">Reference proteome</keyword>
<evidence type="ECO:0000259" key="8">
    <source>
        <dbReference type="PROSITE" id="PS50103"/>
    </source>
</evidence>
<feature type="domain" description="C3H1-type" evidence="8">
    <location>
        <begin position="116"/>
        <end position="142"/>
    </location>
</feature>
<dbReference type="GO" id="GO:0008270">
    <property type="term" value="F:zinc ion binding"/>
    <property type="evidence" value="ECO:0007669"/>
    <property type="project" value="UniProtKB-KW"/>
</dbReference>
<organism evidence="9 10">
    <name type="scientific">Glycine soja</name>
    <name type="common">Wild soybean</name>
    <dbReference type="NCBI Taxonomy" id="3848"/>
    <lineage>
        <taxon>Eukaryota</taxon>
        <taxon>Viridiplantae</taxon>
        <taxon>Streptophyta</taxon>
        <taxon>Embryophyta</taxon>
        <taxon>Tracheophyta</taxon>
        <taxon>Spermatophyta</taxon>
        <taxon>Magnoliopsida</taxon>
        <taxon>eudicotyledons</taxon>
        <taxon>Gunneridae</taxon>
        <taxon>Pentapetalae</taxon>
        <taxon>rosids</taxon>
        <taxon>fabids</taxon>
        <taxon>Fabales</taxon>
        <taxon>Fabaceae</taxon>
        <taxon>Papilionoideae</taxon>
        <taxon>50 kb inversion clade</taxon>
        <taxon>NPAAA clade</taxon>
        <taxon>indigoferoid/millettioid clade</taxon>
        <taxon>Phaseoleae</taxon>
        <taxon>Glycine</taxon>
        <taxon>Glycine subgen. Soja</taxon>
    </lineage>
</organism>
<evidence type="ECO:0000256" key="3">
    <source>
        <dbReference type="ARBA" id="ARBA00022771"/>
    </source>
</evidence>
<evidence type="ECO:0000256" key="2">
    <source>
        <dbReference type="ARBA" id="ARBA00022737"/>
    </source>
</evidence>
<sequence length="392" mass="43885">MSSVCAKQHKFYPSHQLLSPKKTLREIDIPPRKLLTRRAAACVGGTDVYSSEETMLQKFLPSNDSDEDDPYSSDHFRMFEFKVRRCTRSRSHDWTDCPFAHPGEKARRRDPRRYHYSGTVCPEYRRGGCSRGDACEYAHGVFECWLHPSRYRTEACKDGRNCKRKVCFFAHTPRQLRILPVTTSSPSSNDMPCKKNLNKLLNHASKSNNNNNNNCCLFCHCGASSSVSPTSTLFGMSHFSPPVSPSSSSSPPPSPLKPRSVVSPISPISRYSAVNMNPHHGVVSYKDMFAELVNSLEGLSFNEGSPVSGAKAPNFPWLDVSLEEQQQQQNPFIVSSFGCEDKQNQFIFSPPSIQTPTNGKFCRNRFMGNDNKVVGGADVNGPDLAWVNELLM</sequence>
<evidence type="ECO:0000313" key="9">
    <source>
        <dbReference type="EMBL" id="RZB76856.1"/>
    </source>
</evidence>